<gene>
    <name evidence="2" type="ORF">Cboi02_000467000</name>
</gene>
<dbReference type="AlphaFoldDB" id="A0A9W6T3H3"/>
<reference evidence="2" key="1">
    <citation type="submission" date="2023-04" db="EMBL/GenBank/DDBJ databases">
        <title>Candida boidinii NBRC 10035.</title>
        <authorList>
            <person name="Ichikawa N."/>
            <person name="Sato H."/>
            <person name="Tonouchi N."/>
        </authorList>
    </citation>
    <scope>NUCLEOTIDE SEQUENCE</scope>
    <source>
        <strain evidence="2">NBRC 10035</strain>
    </source>
</reference>
<evidence type="ECO:0000256" key="1">
    <source>
        <dbReference type="SAM" id="MobiDB-lite"/>
    </source>
</evidence>
<accession>A0A9W6T3H3</accession>
<proteinExistence type="predicted"/>
<feature type="compositionally biased region" description="Basic and acidic residues" evidence="1">
    <location>
        <begin position="11"/>
        <end position="27"/>
    </location>
</feature>
<dbReference type="EMBL" id="BSXN01001968">
    <property type="protein sequence ID" value="GME75133.1"/>
    <property type="molecule type" value="Genomic_DNA"/>
</dbReference>
<name>A0A9W6T3H3_CANBO</name>
<organism evidence="2 3">
    <name type="scientific">Candida boidinii</name>
    <name type="common">Yeast</name>
    <dbReference type="NCBI Taxonomy" id="5477"/>
    <lineage>
        <taxon>Eukaryota</taxon>
        <taxon>Fungi</taxon>
        <taxon>Dikarya</taxon>
        <taxon>Ascomycota</taxon>
        <taxon>Saccharomycotina</taxon>
        <taxon>Pichiomycetes</taxon>
        <taxon>Pichiales</taxon>
        <taxon>Pichiaceae</taxon>
        <taxon>Ogataea</taxon>
        <taxon>Ogataea/Candida clade</taxon>
    </lineage>
</organism>
<keyword evidence="3" id="KW-1185">Reference proteome</keyword>
<dbReference type="Proteomes" id="UP001165120">
    <property type="component" value="Unassembled WGS sequence"/>
</dbReference>
<comment type="caution">
    <text evidence="2">The sequence shown here is derived from an EMBL/GenBank/DDBJ whole genome shotgun (WGS) entry which is preliminary data.</text>
</comment>
<feature type="region of interest" description="Disordered" evidence="1">
    <location>
        <begin position="1"/>
        <end position="65"/>
    </location>
</feature>
<protein>
    <submittedName>
        <fullName evidence="2">Unnamed protein product</fullName>
    </submittedName>
</protein>
<sequence>MAKKKAPTPKSDPREVKNSKDPKESSKSSKGSKNSKDTLPDPGQVKRANGRTTVAQSSSWTEKARRIHISTKIIMEESQNAGGDRS</sequence>
<evidence type="ECO:0000313" key="3">
    <source>
        <dbReference type="Proteomes" id="UP001165120"/>
    </source>
</evidence>
<evidence type="ECO:0000313" key="2">
    <source>
        <dbReference type="EMBL" id="GME75133.1"/>
    </source>
</evidence>
<feature type="compositionally biased region" description="Polar residues" evidence="1">
    <location>
        <begin position="50"/>
        <end position="61"/>
    </location>
</feature>